<dbReference type="Gene3D" id="3.30.70.60">
    <property type="match status" value="1"/>
</dbReference>
<evidence type="ECO:0000256" key="2">
    <source>
        <dbReference type="ARBA" id="ARBA00035104"/>
    </source>
</evidence>
<protein>
    <recommendedName>
        <fullName evidence="3 4">Small ribosomal subunit protein bS6</fullName>
    </recommendedName>
</protein>
<evidence type="ECO:0000256" key="3">
    <source>
        <dbReference type="ARBA" id="ARBA00035294"/>
    </source>
</evidence>
<evidence type="ECO:0000256" key="1">
    <source>
        <dbReference type="ARBA" id="ARBA00009512"/>
    </source>
</evidence>
<keyword evidence="4" id="KW-0694">RNA-binding</keyword>
<reference evidence="5 6" key="1">
    <citation type="journal article" date="2021" name="Genome Biol. Evol.">
        <title>Complete Genome Sequencing of a Novel Gloeobacter Species from a Waterfall Cave in Mexico.</title>
        <authorList>
            <person name="Saw J.H."/>
            <person name="Cardona T."/>
            <person name="Montejano G."/>
        </authorList>
    </citation>
    <scope>NUCLEOTIDE SEQUENCE [LARGE SCALE GENOMIC DNA]</scope>
    <source>
        <strain evidence="5">MG652769</strain>
    </source>
</reference>
<dbReference type="Pfam" id="PF01250">
    <property type="entry name" value="Ribosomal_S6"/>
    <property type="match status" value="1"/>
</dbReference>
<proteinExistence type="inferred from homology"/>
<dbReference type="PANTHER" id="PTHR21011:SF1">
    <property type="entry name" value="SMALL RIBOSOMAL SUBUNIT PROTEIN BS6M"/>
    <property type="match status" value="1"/>
</dbReference>
<dbReference type="PANTHER" id="PTHR21011">
    <property type="entry name" value="MITOCHONDRIAL 28S RIBOSOMAL PROTEIN S6"/>
    <property type="match status" value="1"/>
</dbReference>
<dbReference type="SUPFAM" id="SSF54995">
    <property type="entry name" value="Ribosomal protein S6"/>
    <property type="match status" value="1"/>
</dbReference>
<dbReference type="InterPro" id="IPR014717">
    <property type="entry name" value="Transl_elong_EF1B/ribsomal_bS6"/>
</dbReference>
<dbReference type="InterPro" id="IPR000529">
    <property type="entry name" value="Ribosomal_bS6"/>
</dbReference>
<dbReference type="HAMAP" id="MF_00360">
    <property type="entry name" value="Ribosomal_bS6"/>
    <property type="match status" value="1"/>
</dbReference>
<comment type="function">
    <text evidence="2 4">Binds together with bS18 to 16S ribosomal RNA.</text>
</comment>
<sequence length="96" mass="11305">MSTKYETMYILRPDLTDEIIDQTITRYQTLLAEQGAVPVETQHRGKRRLAYELKKFKEGIYVQMNYDAPTTAVAELEKAFRLSEEVIRFLTVREED</sequence>
<dbReference type="NCBIfam" id="TIGR00166">
    <property type="entry name" value="S6"/>
    <property type="match status" value="1"/>
</dbReference>
<keyword evidence="4 5" id="KW-0689">Ribosomal protein</keyword>
<name>A0ABY3PP23_9CYAN</name>
<organism evidence="5 6">
    <name type="scientific">Gloeobacter morelensis MG652769</name>
    <dbReference type="NCBI Taxonomy" id="2781736"/>
    <lineage>
        <taxon>Bacteria</taxon>
        <taxon>Bacillati</taxon>
        <taxon>Cyanobacteriota</taxon>
        <taxon>Cyanophyceae</taxon>
        <taxon>Gloeobacterales</taxon>
        <taxon>Gloeobacteraceae</taxon>
        <taxon>Gloeobacter</taxon>
        <taxon>Gloeobacter morelensis</taxon>
    </lineage>
</organism>
<dbReference type="GO" id="GO:0005840">
    <property type="term" value="C:ribosome"/>
    <property type="evidence" value="ECO:0007669"/>
    <property type="project" value="UniProtKB-KW"/>
</dbReference>
<evidence type="ECO:0000313" key="5">
    <source>
        <dbReference type="EMBL" id="UFP95450.1"/>
    </source>
</evidence>
<evidence type="ECO:0000256" key="4">
    <source>
        <dbReference type="HAMAP-Rule" id="MF_00360"/>
    </source>
</evidence>
<keyword evidence="6" id="KW-1185">Reference proteome</keyword>
<evidence type="ECO:0000313" key="6">
    <source>
        <dbReference type="Proteomes" id="UP001054846"/>
    </source>
</evidence>
<keyword evidence="4" id="KW-0687">Ribonucleoprotein</keyword>
<keyword evidence="4" id="KW-0699">rRNA-binding</keyword>
<dbReference type="Proteomes" id="UP001054846">
    <property type="component" value="Chromosome"/>
</dbReference>
<comment type="similarity">
    <text evidence="1 4">Belongs to the bacterial ribosomal protein bS6 family.</text>
</comment>
<dbReference type="InterPro" id="IPR035980">
    <property type="entry name" value="Ribosomal_bS6_sf"/>
</dbReference>
<dbReference type="InterPro" id="IPR020814">
    <property type="entry name" value="Ribosomal_S6_plastid/chlpt"/>
</dbReference>
<dbReference type="RefSeq" id="WP_230842678.1">
    <property type="nucleotide sequence ID" value="NZ_CP063845.1"/>
</dbReference>
<dbReference type="EMBL" id="CP063845">
    <property type="protein sequence ID" value="UFP95450.1"/>
    <property type="molecule type" value="Genomic_DNA"/>
</dbReference>
<gene>
    <name evidence="4" type="primary">rpsF</name>
    <name evidence="4" type="synonym">rps6</name>
    <name evidence="5" type="ORF">ISF26_04155</name>
</gene>
<dbReference type="CDD" id="cd15487">
    <property type="entry name" value="bS6_chloro_cyano"/>
    <property type="match status" value="1"/>
</dbReference>
<accession>A0ABY3PP23</accession>